<protein>
    <recommendedName>
        <fullName evidence="3">Restriction endonuclease</fullName>
    </recommendedName>
</protein>
<organism evidence="1 2">
    <name type="scientific">Neisseria bacilliformis ATCC BAA-1200</name>
    <dbReference type="NCBI Taxonomy" id="888742"/>
    <lineage>
        <taxon>Bacteria</taxon>
        <taxon>Pseudomonadati</taxon>
        <taxon>Pseudomonadota</taxon>
        <taxon>Betaproteobacteria</taxon>
        <taxon>Neisseriales</taxon>
        <taxon>Neisseriaceae</taxon>
        <taxon>Neisseria</taxon>
    </lineage>
</organism>
<dbReference type="RefSeq" id="WP_007342104.1">
    <property type="nucleotide sequence ID" value="NZ_GL878494.1"/>
</dbReference>
<reference evidence="1 2" key="1">
    <citation type="submission" date="2011-02" db="EMBL/GenBank/DDBJ databases">
        <authorList>
            <person name="Muzny D."/>
            <person name="Qin X."/>
            <person name="Deng J."/>
            <person name="Jiang H."/>
            <person name="Liu Y."/>
            <person name="Qu J."/>
            <person name="Song X.-Z."/>
            <person name="Zhang L."/>
            <person name="Thornton R."/>
            <person name="Coyle M."/>
            <person name="Francisco L."/>
            <person name="Jackson L."/>
            <person name="Javaid M."/>
            <person name="Korchina V."/>
            <person name="Kovar C."/>
            <person name="Mata R."/>
            <person name="Mathew T."/>
            <person name="Ngo R."/>
            <person name="Nguyen L."/>
            <person name="Nguyen N."/>
            <person name="Okwuonu G."/>
            <person name="Ongeri F."/>
            <person name="Pham C."/>
            <person name="Simmons D."/>
            <person name="Wilczek-Boney K."/>
            <person name="Hale W."/>
            <person name="Jakkamsetti A."/>
            <person name="Pham P."/>
            <person name="Ruth R."/>
            <person name="San Lucas F."/>
            <person name="Warren J."/>
            <person name="Zhang J."/>
            <person name="Zhao Z."/>
            <person name="Zhou C."/>
            <person name="Zhu D."/>
            <person name="Lee S."/>
            <person name="Bess C."/>
            <person name="Blankenburg K."/>
            <person name="Forbes L."/>
            <person name="Fu Q."/>
            <person name="Gubbala S."/>
            <person name="Hirani K."/>
            <person name="Jayaseelan J.C."/>
            <person name="Lara F."/>
            <person name="Munidasa M."/>
            <person name="Palculict T."/>
            <person name="Patil S."/>
            <person name="Pu L.-L."/>
            <person name="Saada N."/>
            <person name="Tang L."/>
            <person name="Weissenberger G."/>
            <person name="Zhu Y."/>
            <person name="Hemphill L."/>
            <person name="Shang Y."/>
            <person name="Youmans B."/>
            <person name="Ayvaz T."/>
            <person name="Ross M."/>
            <person name="Santibanez J."/>
            <person name="Aqrawi P."/>
            <person name="Gross S."/>
            <person name="Joshi V."/>
            <person name="Fowler G."/>
            <person name="Nazareth L."/>
            <person name="Reid J."/>
            <person name="Worley K."/>
            <person name="Petrosino J."/>
            <person name="Highlander S."/>
            <person name="Gibbs R."/>
        </authorList>
    </citation>
    <scope>NUCLEOTIDE SEQUENCE [LARGE SCALE GENOMIC DNA]</scope>
    <source>
        <strain evidence="1 2">ATCC BAA-1200</strain>
    </source>
</reference>
<dbReference type="OrthoDB" id="2216254at2"/>
<comment type="caution">
    <text evidence="1">The sequence shown here is derived from an EMBL/GenBank/DDBJ whole genome shotgun (WGS) entry which is preliminary data.</text>
</comment>
<keyword evidence="2" id="KW-1185">Reference proteome</keyword>
<sequence>MISTFGASREQADRFIALYRGKAPIRAAAHEAGISIIQATMIAQASGILRLTEGFIVNSRGAEIGRVGESLFARHLPEAVNTNLSVQFNNPAYDFILNGAKIDVKSSAGFENKGNKGNLKYRFRCRNKFKTDLFVMFAKTNPEADDGDADSYTHCLIIPSLFLLNQKQVEVTQKTIMEKQGAWSEFLFPVAELRQNILLLTANPQHLAIPPELKTAAQANQTLKDECHAKSKRNRTAS</sequence>
<evidence type="ECO:0008006" key="3">
    <source>
        <dbReference type="Google" id="ProtNLM"/>
    </source>
</evidence>
<accession>F2BBJ0</accession>
<name>F2BBJ0_9NEIS</name>
<gene>
    <name evidence="1" type="ORF">HMPREF9123_1095</name>
</gene>
<dbReference type="EMBL" id="AFAY01000021">
    <property type="protein sequence ID" value="EGF11289.1"/>
    <property type="molecule type" value="Genomic_DNA"/>
</dbReference>
<evidence type="ECO:0000313" key="2">
    <source>
        <dbReference type="Proteomes" id="UP000004105"/>
    </source>
</evidence>
<evidence type="ECO:0000313" key="1">
    <source>
        <dbReference type="EMBL" id="EGF11289.1"/>
    </source>
</evidence>
<proteinExistence type="predicted"/>
<dbReference type="HOGENOM" id="CLU_1164879_0_0_4"/>
<dbReference type="AlphaFoldDB" id="F2BBJ0"/>
<dbReference type="Proteomes" id="UP000004105">
    <property type="component" value="Unassembled WGS sequence"/>
</dbReference>